<protein>
    <recommendedName>
        <fullName evidence="3">SWIM-type domain-containing protein</fullName>
    </recommendedName>
</protein>
<dbReference type="InterPro" id="IPR018289">
    <property type="entry name" value="MULE_transposase_dom"/>
</dbReference>
<feature type="compositionally biased region" description="Low complexity" evidence="2">
    <location>
        <begin position="17"/>
        <end position="32"/>
    </location>
</feature>
<keyword evidence="1" id="KW-0479">Metal-binding</keyword>
<organism evidence="4 5">
    <name type="scientific">Panaeolus cyanescens</name>
    <dbReference type="NCBI Taxonomy" id="181874"/>
    <lineage>
        <taxon>Eukaryota</taxon>
        <taxon>Fungi</taxon>
        <taxon>Dikarya</taxon>
        <taxon>Basidiomycota</taxon>
        <taxon>Agaricomycotina</taxon>
        <taxon>Agaricomycetes</taxon>
        <taxon>Agaricomycetidae</taxon>
        <taxon>Agaricales</taxon>
        <taxon>Agaricineae</taxon>
        <taxon>Galeropsidaceae</taxon>
        <taxon>Panaeolus</taxon>
    </lineage>
</organism>
<keyword evidence="5" id="KW-1185">Reference proteome</keyword>
<keyword evidence="1" id="KW-0863">Zinc-finger</keyword>
<feature type="region of interest" description="Disordered" evidence="2">
    <location>
        <begin position="783"/>
        <end position="862"/>
    </location>
</feature>
<dbReference type="PANTHER" id="PTHR33977:SF1">
    <property type="entry name" value="ZINC ION BINDING PROTEIN"/>
    <property type="match status" value="1"/>
</dbReference>
<feature type="compositionally biased region" description="Basic residues" evidence="2">
    <location>
        <begin position="1"/>
        <end position="11"/>
    </location>
</feature>
<dbReference type="PANTHER" id="PTHR33977">
    <property type="entry name" value="ZINC ION BINDING PROTEIN"/>
    <property type="match status" value="1"/>
</dbReference>
<accession>A0A409YIE3</accession>
<feature type="compositionally biased region" description="Polar residues" evidence="2">
    <location>
        <begin position="788"/>
        <end position="798"/>
    </location>
</feature>
<evidence type="ECO:0000313" key="5">
    <source>
        <dbReference type="Proteomes" id="UP000284842"/>
    </source>
</evidence>
<feature type="compositionally biased region" description="Low complexity" evidence="2">
    <location>
        <begin position="831"/>
        <end position="859"/>
    </location>
</feature>
<feature type="compositionally biased region" description="Acidic residues" evidence="2">
    <location>
        <begin position="98"/>
        <end position="114"/>
    </location>
</feature>
<dbReference type="OrthoDB" id="1886636at2759"/>
<evidence type="ECO:0000256" key="1">
    <source>
        <dbReference type="PROSITE-ProRule" id="PRU00325"/>
    </source>
</evidence>
<name>A0A409YIE3_9AGAR</name>
<dbReference type="EMBL" id="NHTK01001146">
    <property type="protein sequence ID" value="PPR02766.1"/>
    <property type="molecule type" value="Genomic_DNA"/>
</dbReference>
<feature type="domain" description="SWIM-type" evidence="3">
    <location>
        <begin position="662"/>
        <end position="693"/>
    </location>
</feature>
<dbReference type="Proteomes" id="UP000284842">
    <property type="component" value="Unassembled WGS sequence"/>
</dbReference>
<feature type="region of interest" description="Disordered" evidence="2">
    <location>
        <begin position="1"/>
        <end position="132"/>
    </location>
</feature>
<keyword evidence="1" id="KW-0862">Zinc</keyword>
<gene>
    <name evidence="4" type="ORF">CVT24_002240</name>
</gene>
<evidence type="ECO:0000259" key="3">
    <source>
        <dbReference type="PROSITE" id="PS50966"/>
    </source>
</evidence>
<reference evidence="4 5" key="1">
    <citation type="journal article" date="2018" name="Evol. Lett.">
        <title>Horizontal gene cluster transfer increased hallucinogenic mushroom diversity.</title>
        <authorList>
            <person name="Reynolds H.T."/>
            <person name="Vijayakumar V."/>
            <person name="Gluck-Thaler E."/>
            <person name="Korotkin H.B."/>
            <person name="Matheny P.B."/>
            <person name="Slot J.C."/>
        </authorList>
    </citation>
    <scope>NUCLEOTIDE SEQUENCE [LARGE SCALE GENOMIC DNA]</scope>
    <source>
        <strain evidence="4 5">2629</strain>
    </source>
</reference>
<sequence length="962" mass="108486">MPPTRFIHHKVPPPPKSETTNPPTSSTCSTSTDLIIRSYTPKIPKSSRLTEHQPQTSSSQPTFRVQLAPLAPSSKATHSTSPIHLSELSEDSAHSSESSDEDYTSDEEDFELQSDPDNNGPQPDDVFQPIPYNPTALISAQKLAPHTTLKWTTLEEAEKWMKEEAEVNVFNFSSCATRRPKPGSATTWLQKRRYICSRGTTGGPSKYSRKTKQKRKVPSKKTGCSCRLTLSIYKDRVEGFYRSSHNHPLGNSNARFTAISQDTRHKIEAMLRLGLDPDAVLESIHGNLYDEINFEVARSQGRKSVRDDFVNIKDVRRIQKILEQKNVRLAPTDGPSVLKWVQQLQDQGHFVFLKASNSAPPPQSNLAADVFILIIQTRYQSECWEKHGRRFGAIDGTHNTTHYENMTLFTLIAWDRWGHGIPCAWMISSNATENTISFFARQIQSRFPNISPDYFMTDKDQAQINSLKQCFPRSAILLCWWHVLHAWQQHFSTSAFPELWTLLKRWVRITDKQEFDRMWDKIKVIAPTSVVEYLTTNWLGDETVKQWSAVYRTDRSIFQDSDTNMLVEAWHHVLKGKFMQGKRNRRLDHLIYILVLKVMPYFLAKHQYQESGFAGPDLEVQERRRIEELAAKIDPNDIQQSSSHPDDPVFQVKSQSNPSLTYTVDLDQYECNCPSFTRITMCKHILAAQQKHPEICNPITSSALDISSSDTFEHNGSTSSYPTSAPVQDHTKDLISSLSTLIYRLHHIPHSMVDSSKVLELKESLSKFSNTLPSITDTDILPSKKTIAPNQGSWSETASVMGVKPKAKRKVHTDAYAGGERAGKRAKKDALTAPLEPQPLPQTTLPAQSSTSPSNSIPPTMLDKPALAVSTSLYQNRAPLAAAAPSQPLFIPSDVSFLSRIQSDTFTFDPATFDLGNSQALCNLKRLQLDKLCTFYNVRANGPTNIEKIASLSGFYNAQHNN</sequence>
<dbReference type="InParanoid" id="A0A409YIE3"/>
<feature type="compositionally biased region" description="Polar residues" evidence="2">
    <location>
        <begin position="74"/>
        <end position="83"/>
    </location>
</feature>
<dbReference type="GO" id="GO:0008270">
    <property type="term" value="F:zinc ion binding"/>
    <property type="evidence" value="ECO:0007669"/>
    <property type="project" value="UniProtKB-KW"/>
</dbReference>
<dbReference type="InterPro" id="IPR007527">
    <property type="entry name" value="Znf_SWIM"/>
</dbReference>
<comment type="caution">
    <text evidence="4">The sequence shown here is derived from an EMBL/GenBank/DDBJ whole genome shotgun (WGS) entry which is preliminary data.</text>
</comment>
<proteinExistence type="predicted"/>
<dbReference type="AlphaFoldDB" id="A0A409YIE3"/>
<dbReference type="PROSITE" id="PS50966">
    <property type="entry name" value="ZF_SWIM"/>
    <property type="match status" value="1"/>
</dbReference>
<dbReference type="Pfam" id="PF10551">
    <property type="entry name" value="MULE"/>
    <property type="match status" value="1"/>
</dbReference>
<feature type="compositionally biased region" description="Polar residues" evidence="2">
    <location>
        <begin position="52"/>
        <end position="63"/>
    </location>
</feature>
<evidence type="ECO:0000313" key="4">
    <source>
        <dbReference type="EMBL" id="PPR02766.1"/>
    </source>
</evidence>
<dbReference type="STRING" id="181874.A0A409YIE3"/>
<evidence type="ECO:0000256" key="2">
    <source>
        <dbReference type="SAM" id="MobiDB-lite"/>
    </source>
</evidence>